<accession>A0A836CDR1</accession>
<dbReference type="SMART" id="SM00671">
    <property type="entry name" value="SEL1"/>
    <property type="match status" value="4"/>
</dbReference>
<dbReference type="Pfam" id="PF08238">
    <property type="entry name" value="Sel1"/>
    <property type="match status" value="4"/>
</dbReference>
<evidence type="ECO:0008006" key="5">
    <source>
        <dbReference type="Google" id="ProtNLM"/>
    </source>
</evidence>
<comment type="similarity">
    <text evidence="1">Belongs to the hcp beta-lactamase family.</text>
</comment>
<evidence type="ECO:0000313" key="3">
    <source>
        <dbReference type="EMBL" id="KAG5182710.1"/>
    </source>
</evidence>
<dbReference type="InterPro" id="IPR006597">
    <property type="entry name" value="Sel1-like"/>
</dbReference>
<dbReference type="Gene3D" id="1.25.40.10">
    <property type="entry name" value="Tetratricopeptide repeat domain"/>
    <property type="match status" value="1"/>
</dbReference>
<proteinExistence type="inferred from homology"/>
<comment type="caution">
    <text evidence="3">The sequence shown here is derived from an EMBL/GenBank/DDBJ whole genome shotgun (WGS) entry which is preliminary data.</text>
</comment>
<evidence type="ECO:0000256" key="2">
    <source>
        <dbReference type="ARBA" id="ARBA00022737"/>
    </source>
</evidence>
<keyword evidence="2" id="KW-0677">Repeat</keyword>
<evidence type="ECO:0000313" key="4">
    <source>
        <dbReference type="Proteomes" id="UP000664859"/>
    </source>
</evidence>
<dbReference type="OrthoDB" id="272077at2759"/>
<dbReference type="PANTHER" id="PTHR13891">
    <property type="entry name" value="CYTOCHROME C OXIDASE ASSEMBLY FACTOR 7"/>
    <property type="match status" value="1"/>
</dbReference>
<dbReference type="SUPFAM" id="SSF81901">
    <property type="entry name" value="HCP-like"/>
    <property type="match status" value="2"/>
</dbReference>
<sequence>MRLDLVDEDYEKRMDLAKMDCDEGRGDPVACHGVGEFISAVKQDRAGAAAVYAHNCKTKNYPPSCFLLGRLHLKGVGVEQNDTEAARLFDKACKGGHTQACNHLGLLLLHGSEGPHGVQSDKERALSLMEGACKQGASDSCYHLGSQFLRRDGKGVVKRDVNRAKGLLEMGCAQGHGPSCFNLAVMYKHGDDGIPIDMDKYKQYADRTNELVDLMGRLK</sequence>
<dbReference type="Proteomes" id="UP000664859">
    <property type="component" value="Unassembled WGS sequence"/>
</dbReference>
<dbReference type="PANTHER" id="PTHR13891:SF1">
    <property type="entry name" value="CYTOCHROME C OXIDASE ASSEMBLY FACTOR 7"/>
    <property type="match status" value="1"/>
</dbReference>
<gene>
    <name evidence="3" type="ORF">JKP88DRAFT_186066</name>
</gene>
<dbReference type="InterPro" id="IPR040239">
    <property type="entry name" value="HcpB-like"/>
</dbReference>
<dbReference type="InterPro" id="IPR011990">
    <property type="entry name" value="TPR-like_helical_dom_sf"/>
</dbReference>
<protein>
    <recommendedName>
        <fullName evidence="5">Cytochrome c oxidase assembly factor 7</fullName>
    </recommendedName>
</protein>
<dbReference type="AlphaFoldDB" id="A0A836CDR1"/>
<organism evidence="3 4">
    <name type="scientific">Tribonema minus</name>
    <dbReference type="NCBI Taxonomy" id="303371"/>
    <lineage>
        <taxon>Eukaryota</taxon>
        <taxon>Sar</taxon>
        <taxon>Stramenopiles</taxon>
        <taxon>Ochrophyta</taxon>
        <taxon>PX clade</taxon>
        <taxon>Xanthophyceae</taxon>
        <taxon>Tribonematales</taxon>
        <taxon>Tribonemataceae</taxon>
        <taxon>Tribonema</taxon>
    </lineage>
</organism>
<keyword evidence="4" id="KW-1185">Reference proteome</keyword>
<dbReference type="EMBL" id="JAFCMP010000224">
    <property type="protein sequence ID" value="KAG5182710.1"/>
    <property type="molecule type" value="Genomic_DNA"/>
</dbReference>
<evidence type="ECO:0000256" key="1">
    <source>
        <dbReference type="ARBA" id="ARBA00008486"/>
    </source>
</evidence>
<reference evidence="3" key="1">
    <citation type="submission" date="2021-02" db="EMBL/GenBank/DDBJ databases">
        <title>First Annotated Genome of the Yellow-green Alga Tribonema minus.</title>
        <authorList>
            <person name="Mahan K.M."/>
        </authorList>
    </citation>
    <scope>NUCLEOTIDE SEQUENCE</scope>
    <source>
        <strain evidence="3">UTEX B ZZ1240</strain>
    </source>
</reference>
<name>A0A836CDR1_9STRA</name>